<gene>
    <name evidence="6" type="ORF">JRQ81_009761</name>
</gene>
<keyword evidence="2" id="KW-0496">Mitochondrion</keyword>
<keyword evidence="7" id="KW-1185">Reference proteome</keyword>
<accession>A0A9Q1ARR3</accession>
<dbReference type="PANTHER" id="PTHR32035:SF3">
    <property type="entry name" value="SMALL RIBOSOMAL SUBUNIT PROTEIN MS38"/>
    <property type="match status" value="1"/>
</dbReference>
<feature type="domain" description="Ribosomal protein mS38 C-terminal" evidence="5">
    <location>
        <begin position="121"/>
        <end position="154"/>
    </location>
</feature>
<dbReference type="GO" id="GO:0005739">
    <property type="term" value="C:mitochondrion"/>
    <property type="evidence" value="ECO:0007669"/>
    <property type="project" value="UniProtKB-SubCell"/>
</dbReference>
<evidence type="ECO:0000313" key="7">
    <source>
        <dbReference type="Proteomes" id="UP001142489"/>
    </source>
</evidence>
<comment type="subcellular location">
    <subcellularLocation>
        <location evidence="1">Mitochondrion</location>
    </subcellularLocation>
</comment>
<name>A0A9Q1ARR3_9SAUR</name>
<evidence type="ECO:0000259" key="5">
    <source>
        <dbReference type="SMART" id="SM01155"/>
    </source>
</evidence>
<evidence type="ECO:0000256" key="4">
    <source>
        <dbReference type="ARBA" id="ARBA00035682"/>
    </source>
</evidence>
<dbReference type="InterPro" id="IPR013177">
    <property type="entry name" value="Ribosomal_mS38_C"/>
</dbReference>
<reference evidence="6" key="1">
    <citation type="journal article" date="2023" name="DNA Res.">
        <title>Chromosome-level genome assembly of Phrynocephalus forsythii using third-generation DNA sequencing and Hi-C analysis.</title>
        <authorList>
            <person name="Qi Y."/>
            <person name="Zhao W."/>
            <person name="Zhao Y."/>
            <person name="Niu C."/>
            <person name="Cao S."/>
            <person name="Zhang Y."/>
        </authorList>
    </citation>
    <scope>NUCLEOTIDE SEQUENCE</scope>
    <source>
        <tissue evidence="6">Muscle</tissue>
    </source>
</reference>
<evidence type="ECO:0000256" key="3">
    <source>
        <dbReference type="ARBA" id="ARBA00035647"/>
    </source>
</evidence>
<evidence type="ECO:0000313" key="6">
    <source>
        <dbReference type="EMBL" id="KAJ7306413.1"/>
    </source>
</evidence>
<dbReference type="EMBL" id="JAPFRF010000020">
    <property type="protein sequence ID" value="KAJ7306413.1"/>
    <property type="molecule type" value="Genomic_DNA"/>
</dbReference>
<dbReference type="PANTHER" id="PTHR32035">
    <property type="entry name" value="AURORA KINASE A-INTERACTING PROTEIN"/>
    <property type="match status" value="1"/>
</dbReference>
<organism evidence="6 7">
    <name type="scientific">Phrynocephalus forsythii</name>
    <dbReference type="NCBI Taxonomy" id="171643"/>
    <lineage>
        <taxon>Eukaryota</taxon>
        <taxon>Metazoa</taxon>
        <taxon>Chordata</taxon>
        <taxon>Craniata</taxon>
        <taxon>Vertebrata</taxon>
        <taxon>Euteleostomi</taxon>
        <taxon>Lepidosauria</taxon>
        <taxon>Squamata</taxon>
        <taxon>Bifurcata</taxon>
        <taxon>Unidentata</taxon>
        <taxon>Episquamata</taxon>
        <taxon>Toxicofera</taxon>
        <taxon>Iguania</taxon>
        <taxon>Acrodonta</taxon>
        <taxon>Agamidae</taxon>
        <taxon>Agaminae</taxon>
        <taxon>Phrynocephalus</taxon>
    </lineage>
</organism>
<protein>
    <recommendedName>
        <fullName evidence="4">Small ribosomal subunit protein mS38</fullName>
    </recommendedName>
</protein>
<comment type="similarity">
    <text evidence="3">Belongs to the mitochondrion-specific ribosomal protein mS38 family.</text>
</comment>
<evidence type="ECO:0000256" key="2">
    <source>
        <dbReference type="ARBA" id="ARBA00023128"/>
    </source>
</evidence>
<dbReference type="Pfam" id="PF08213">
    <property type="entry name" value="COX24_C"/>
    <property type="match status" value="1"/>
</dbReference>
<dbReference type="AlphaFoldDB" id="A0A9Q1ARR3"/>
<evidence type="ECO:0000256" key="1">
    <source>
        <dbReference type="ARBA" id="ARBA00004173"/>
    </source>
</evidence>
<proteinExistence type="inferred from homology"/>
<dbReference type="Proteomes" id="UP001142489">
    <property type="component" value="Unassembled WGS sequence"/>
</dbReference>
<dbReference type="OrthoDB" id="6139741at2759"/>
<dbReference type="SMART" id="SM01155">
    <property type="entry name" value="DUF1713"/>
    <property type="match status" value="1"/>
</dbReference>
<comment type="caution">
    <text evidence="6">The sequence shown here is derived from an EMBL/GenBank/DDBJ whole genome shotgun (WGS) entry which is preliminary data.</text>
</comment>
<sequence length="197" mass="22821">MLLSRLTLQIARASRFAECFLPRLVAPLLIPRPAVSPSYSTFPSSQNGPRSQLFHALEPELDDILVPRKMSITPLESWLTVQYGGATAPGLEPLSYELPPLFRSPEETEDGTEEPRGAPVECKKILKIRRRKMNKHRYQRRMKRTKFLRRKIKISRLKKKQAKFEAHMLEYARKFGLKDLPEGWVTPKLYFGSRKSD</sequence>